<evidence type="ECO:0000313" key="1">
    <source>
        <dbReference type="EMBL" id="KKK93004.1"/>
    </source>
</evidence>
<gene>
    <name evidence="1" type="ORF">LCGC14_2697240</name>
</gene>
<accession>A0A0F9BR86</accession>
<dbReference type="Gene3D" id="2.60.120.40">
    <property type="match status" value="1"/>
</dbReference>
<sequence length="215" mass="22482">MNLKFFGAGGAGGGADPNAIHDNVAAEINAIAEKVAPIAADLVIIEDSADANNKKKAQVGNLPGGGGGGGYTEGARVYNSANISIPNSTVIALTFDSERYDTDTIHDPATNPSRLTCKTAGKYIISGCIAFAANNNGSLRQISIRVNGTTTLATQRLISATNDVGTIEWMQEVSTIYELAIDEYVELTAYQDSTVALNVLAAGNYSPEFMMSRIG</sequence>
<organism evidence="1">
    <name type="scientific">marine sediment metagenome</name>
    <dbReference type="NCBI Taxonomy" id="412755"/>
    <lineage>
        <taxon>unclassified sequences</taxon>
        <taxon>metagenomes</taxon>
        <taxon>ecological metagenomes</taxon>
    </lineage>
</organism>
<reference evidence="1" key="1">
    <citation type="journal article" date="2015" name="Nature">
        <title>Complex archaea that bridge the gap between prokaryotes and eukaryotes.</title>
        <authorList>
            <person name="Spang A."/>
            <person name="Saw J.H."/>
            <person name="Jorgensen S.L."/>
            <person name="Zaremba-Niedzwiedzka K."/>
            <person name="Martijn J."/>
            <person name="Lind A.E."/>
            <person name="van Eijk R."/>
            <person name="Schleper C."/>
            <person name="Guy L."/>
            <person name="Ettema T.J."/>
        </authorList>
    </citation>
    <scope>NUCLEOTIDE SEQUENCE</scope>
</reference>
<dbReference type="InterPro" id="IPR008983">
    <property type="entry name" value="Tumour_necrosis_fac-like_dom"/>
</dbReference>
<protein>
    <recommendedName>
        <fullName evidence="2">C1q domain-containing protein</fullName>
    </recommendedName>
</protein>
<proteinExistence type="predicted"/>
<dbReference type="EMBL" id="LAZR01047961">
    <property type="protein sequence ID" value="KKK93004.1"/>
    <property type="molecule type" value="Genomic_DNA"/>
</dbReference>
<comment type="caution">
    <text evidence="1">The sequence shown here is derived from an EMBL/GenBank/DDBJ whole genome shotgun (WGS) entry which is preliminary data.</text>
</comment>
<dbReference type="AlphaFoldDB" id="A0A0F9BR86"/>
<dbReference type="SUPFAM" id="SSF49842">
    <property type="entry name" value="TNF-like"/>
    <property type="match status" value="1"/>
</dbReference>
<evidence type="ECO:0008006" key="2">
    <source>
        <dbReference type="Google" id="ProtNLM"/>
    </source>
</evidence>
<name>A0A0F9BR86_9ZZZZ</name>